<keyword evidence="6" id="KW-0511">Multifunctional enzyme</keyword>
<dbReference type="PANTHER" id="PTHR45527">
    <property type="entry name" value="NONRIBOSOMAL PEPTIDE SYNTHETASE"/>
    <property type="match status" value="1"/>
</dbReference>
<proteinExistence type="inferred from homology"/>
<dbReference type="InterPro" id="IPR001242">
    <property type="entry name" value="Condensation_dom"/>
</dbReference>
<dbReference type="Gene3D" id="2.30.38.10">
    <property type="entry name" value="Luciferase, Domain 3"/>
    <property type="match status" value="1"/>
</dbReference>
<comment type="similarity">
    <text evidence="2">Belongs to the ATP-dependent AMP-binding enzyme family.</text>
</comment>
<name>A0A7W3SXK3_9BACL</name>
<dbReference type="GO" id="GO:0005737">
    <property type="term" value="C:cytoplasm"/>
    <property type="evidence" value="ECO:0007669"/>
    <property type="project" value="TreeGrafter"/>
</dbReference>
<dbReference type="InterPro" id="IPR010071">
    <property type="entry name" value="AA_adenyl_dom"/>
</dbReference>
<dbReference type="SUPFAM" id="SSF47336">
    <property type="entry name" value="ACP-like"/>
    <property type="match status" value="1"/>
</dbReference>
<dbReference type="InterPro" id="IPR009081">
    <property type="entry name" value="PP-bd_ACP"/>
</dbReference>
<evidence type="ECO:0000259" key="7">
    <source>
        <dbReference type="PROSITE" id="PS50075"/>
    </source>
</evidence>
<dbReference type="FunFam" id="3.30.300.30:FF:000010">
    <property type="entry name" value="Enterobactin synthetase component F"/>
    <property type="match status" value="1"/>
</dbReference>
<comment type="caution">
    <text evidence="8">The sequence shown here is derived from an EMBL/GenBank/DDBJ whole genome shotgun (WGS) entry which is preliminary data.</text>
</comment>
<dbReference type="Gene3D" id="3.40.50.980">
    <property type="match status" value="2"/>
</dbReference>
<evidence type="ECO:0000256" key="5">
    <source>
        <dbReference type="ARBA" id="ARBA00022737"/>
    </source>
</evidence>
<dbReference type="InterPro" id="IPR000873">
    <property type="entry name" value="AMP-dep_synth/lig_dom"/>
</dbReference>
<dbReference type="InterPro" id="IPR025110">
    <property type="entry name" value="AMP-bd_C"/>
</dbReference>
<dbReference type="InterPro" id="IPR023213">
    <property type="entry name" value="CAT-like_dom_sf"/>
</dbReference>
<dbReference type="Gene3D" id="3.30.300.30">
    <property type="match status" value="1"/>
</dbReference>
<dbReference type="GO" id="GO:0008610">
    <property type="term" value="P:lipid biosynthetic process"/>
    <property type="evidence" value="ECO:0007669"/>
    <property type="project" value="UniProtKB-ARBA"/>
</dbReference>
<dbReference type="GO" id="GO:0003824">
    <property type="term" value="F:catalytic activity"/>
    <property type="evidence" value="ECO:0007669"/>
    <property type="project" value="UniProtKB-KW"/>
</dbReference>
<dbReference type="SUPFAM" id="SSF52777">
    <property type="entry name" value="CoA-dependent acyltransferases"/>
    <property type="match status" value="3"/>
</dbReference>
<feature type="domain" description="Carrier" evidence="7">
    <location>
        <begin position="955"/>
        <end position="1029"/>
    </location>
</feature>
<dbReference type="Pfam" id="PF00501">
    <property type="entry name" value="AMP-binding"/>
    <property type="match status" value="1"/>
</dbReference>
<comment type="cofactor">
    <cofactor evidence="1">
        <name>pantetheine 4'-phosphate</name>
        <dbReference type="ChEBI" id="CHEBI:47942"/>
    </cofactor>
</comment>
<dbReference type="Gene3D" id="3.30.559.30">
    <property type="entry name" value="Nonribosomal peptide synthetase, condensation domain"/>
    <property type="match status" value="1"/>
</dbReference>
<dbReference type="GO" id="GO:0031177">
    <property type="term" value="F:phosphopantetheine binding"/>
    <property type="evidence" value="ECO:0007669"/>
    <property type="project" value="TreeGrafter"/>
</dbReference>
<dbReference type="CDD" id="cd19531">
    <property type="entry name" value="LCL_NRPS-like"/>
    <property type="match status" value="1"/>
</dbReference>
<keyword evidence="4" id="KW-0597">Phosphoprotein</keyword>
<dbReference type="InterPro" id="IPR045851">
    <property type="entry name" value="AMP-bd_C_sf"/>
</dbReference>
<evidence type="ECO:0000256" key="1">
    <source>
        <dbReference type="ARBA" id="ARBA00001957"/>
    </source>
</evidence>
<dbReference type="FunFam" id="1.10.1200.10:FF:000005">
    <property type="entry name" value="Nonribosomal peptide synthetase 1"/>
    <property type="match status" value="1"/>
</dbReference>
<gene>
    <name evidence="8" type="ORF">FHR92_004467</name>
</gene>
<evidence type="ECO:0000256" key="3">
    <source>
        <dbReference type="ARBA" id="ARBA00022450"/>
    </source>
</evidence>
<organism evidence="8 9">
    <name type="scientific">Fontibacillus solani</name>
    <dbReference type="NCBI Taxonomy" id="1572857"/>
    <lineage>
        <taxon>Bacteria</taxon>
        <taxon>Bacillati</taxon>
        <taxon>Bacillota</taxon>
        <taxon>Bacilli</taxon>
        <taxon>Bacillales</taxon>
        <taxon>Paenibacillaceae</taxon>
        <taxon>Fontibacillus</taxon>
    </lineage>
</organism>
<dbReference type="Pfam" id="PF00550">
    <property type="entry name" value="PP-binding"/>
    <property type="match status" value="1"/>
</dbReference>
<accession>A0A7W3SXK3</accession>
<evidence type="ECO:0000313" key="8">
    <source>
        <dbReference type="EMBL" id="MBA9087974.1"/>
    </source>
</evidence>
<dbReference type="FunFam" id="3.40.50.980:FF:000001">
    <property type="entry name" value="Non-ribosomal peptide synthetase"/>
    <property type="match status" value="1"/>
</dbReference>
<dbReference type="Gene3D" id="3.30.559.10">
    <property type="entry name" value="Chloramphenicol acetyltransferase-like domain"/>
    <property type="match status" value="2"/>
</dbReference>
<dbReference type="PROSITE" id="PS50075">
    <property type="entry name" value="CARRIER"/>
    <property type="match status" value="1"/>
</dbReference>
<dbReference type="InterPro" id="IPR036736">
    <property type="entry name" value="ACP-like_sf"/>
</dbReference>
<dbReference type="Pfam" id="PF13193">
    <property type="entry name" value="AMP-binding_C"/>
    <property type="match status" value="1"/>
</dbReference>
<protein>
    <submittedName>
        <fullName evidence="8">Amino acid adenylation domain-containing protein</fullName>
    </submittedName>
</protein>
<dbReference type="SUPFAM" id="SSF56801">
    <property type="entry name" value="Acetyl-CoA synthetase-like"/>
    <property type="match status" value="1"/>
</dbReference>
<keyword evidence="9" id="KW-1185">Reference proteome</keyword>
<evidence type="ECO:0000256" key="6">
    <source>
        <dbReference type="ARBA" id="ARBA00023268"/>
    </source>
</evidence>
<keyword evidence="5" id="KW-0677">Repeat</keyword>
<dbReference type="FunFam" id="3.30.559.30:FF:000001">
    <property type="entry name" value="Non-ribosomal peptide synthetase"/>
    <property type="match status" value="1"/>
</dbReference>
<dbReference type="GO" id="GO:0043041">
    <property type="term" value="P:amino acid activation for nonribosomal peptide biosynthetic process"/>
    <property type="evidence" value="ECO:0007669"/>
    <property type="project" value="TreeGrafter"/>
</dbReference>
<evidence type="ECO:0000256" key="4">
    <source>
        <dbReference type="ARBA" id="ARBA00022553"/>
    </source>
</evidence>
<evidence type="ECO:0000313" key="9">
    <source>
        <dbReference type="Proteomes" id="UP000567067"/>
    </source>
</evidence>
<sequence>MDDLGTVYNMPCVMKIEGELKLDKIKDIFQKLTQRHESLRTSFYMVEGEPVQKVEEHVDIEVEYEEIDTLTREAYLSFEEIAVSSEALIDVMERKISVTELLKAFVRPFDLGEAPLLRTKLVKCREGYNLVMFDMHHIISDGATMNIITKEFSQMYNGEELKALEVQYKDYSEWMRKKNISIQEAYWLDQFSDEIPVLDLPLDYSRPQTQRYSGTAFDTSMNAITQEQVQQLCRQTGITEYMALLSVFMVLLNKYSRQEDIIVGSPISGRMHQDTESMVGMFVNTLALRGKPEGHKPFANFLAEIREICLKGYENQEYPFEDVVDKVNVKRDMSRNPIFDVMFVMQNNEEEEVSAQGLTLEEVETESGVAKFDLTISVNSTTEGYNINWEYCDELFKEETVRRMAAHFEQIVREILETPTKKISEIEVITETEKNQILFDFNDTKIIYPKDKSIQGLFEDQVKKTPQEIAIVFEGQKMTYDELDIQANIIANELISWGIKPNDVVAFSLKRSSDLIATILGILKSGGAFLPIDTDYPAERKEFIVLDSQAKVLISEGPHAVQEIAGCRQVQINDLLIGINRACPMVEVADQSLCYCIYTSGSTGNPKGVNITHANLLNYLMYCKQEYVTGQPIMPLFTNICFDLTMTSIFVSLCFGGKLFIYNKGIEIDLFDVFSNKELSIIKLTPSHLKLICGHGKAETMNNLKCLIVGGEELESKTAYDTLQKFGMHIDIHNEYGPTETTIGCCDYIYHANSESNTRTVLIGKPISNTQTYIMNENQLCGVGMIGELCIGGEGVGRGYLNRPELTTEKFVNNPYKEGTTIYRTGDLAKWLPDGNLQYLGRIDEQVKVRGFRIELGEIEEVIRKQEGIRDVTVIVREDQAGDKFICAYVVSEDHSEGEKLNLIQVKNEIRKELPYYMVPSHIIEIEQLIMTKNGKLDKRNLPKPEFSSEREYIAPRNDIEEKLATLFKDVLDVEVLGVNDNFFEMGGNSIKAISVIARMRDYGFHVSVLQLFKNSTVATLAEEIHANLSEQEESESVSDDNGFDSIIIGQYKEPDVSELMQNIFQQMNEFSSGLLAQPIVKTHPLSSIQKLSYIVGIRSSFAEIDFNSRLDIERFEEVMLYMLKSHPLLRSKININSDAQGMIELACPDRIRIPFIDLTYIPKSIKDIVADKVRDRYKSFYNEDKFTGDCLSQEMILIKRDERNYTFIMPCTHLAFDGMSNESFCNQILDLYKNKDKDMTIGKEIIQYDYMEYVNQIIKGPINTTQEEMMDRLELEDFDQAVQNYQRITKDLTFRTLDYVYKIEENKIVDIQDAMWRLSGEIYVATLKFLFPKAKIPVFIVHTGRRLMDKDFYDHIGEFIDFLPYVIDTDRDATLTDGISKKLDFLREHNINMASLFGDTDVQAKYPDVAIALSGVNLYEMNIPSYNYLALYNNIQSNGQDESQINIEKGTEAVEFMFDRTATNVNLLGDKIYISTLCIEGQEEALQVYLSEFIQKTLSNY</sequence>
<dbReference type="Gene3D" id="1.10.1200.10">
    <property type="entry name" value="ACP-like"/>
    <property type="match status" value="1"/>
</dbReference>
<reference evidence="8 9" key="1">
    <citation type="submission" date="2020-08" db="EMBL/GenBank/DDBJ databases">
        <title>Genomic Encyclopedia of Type Strains, Phase III (KMG-III): the genomes of soil and plant-associated and newly described type strains.</title>
        <authorList>
            <person name="Whitman W."/>
        </authorList>
    </citation>
    <scope>NUCLEOTIDE SEQUENCE [LARGE SCALE GENOMIC DNA]</scope>
    <source>
        <strain evidence="8 9">CECT 8693</strain>
    </source>
</reference>
<keyword evidence="3" id="KW-0596">Phosphopantetheine</keyword>
<dbReference type="NCBIfam" id="TIGR01733">
    <property type="entry name" value="AA-adenyl-dom"/>
    <property type="match status" value="1"/>
</dbReference>
<dbReference type="EMBL" id="JACJIP010000039">
    <property type="protein sequence ID" value="MBA9087974.1"/>
    <property type="molecule type" value="Genomic_DNA"/>
</dbReference>
<dbReference type="Proteomes" id="UP000567067">
    <property type="component" value="Unassembled WGS sequence"/>
</dbReference>
<dbReference type="GO" id="GO:0044550">
    <property type="term" value="P:secondary metabolite biosynthetic process"/>
    <property type="evidence" value="ECO:0007669"/>
    <property type="project" value="TreeGrafter"/>
</dbReference>
<evidence type="ECO:0000256" key="2">
    <source>
        <dbReference type="ARBA" id="ARBA00006432"/>
    </source>
</evidence>
<dbReference type="PANTHER" id="PTHR45527:SF1">
    <property type="entry name" value="FATTY ACID SYNTHASE"/>
    <property type="match status" value="1"/>
</dbReference>
<dbReference type="Pfam" id="PF00668">
    <property type="entry name" value="Condensation"/>
    <property type="match status" value="2"/>
</dbReference>